<dbReference type="Pfam" id="PF13177">
    <property type="entry name" value="DNA_pol3_delta2"/>
    <property type="match status" value="1"/>
</dbReference>
<dbReference type="GO" id="GO:0046872">
    <property type="term" value="F:metal ion binding"/>
    <property type="evidence" value="ECO:0007669"/>
    <property type="project" value="UniProtKB-KW"/>
</dbReference>
<proteinExistence type="inferred from homology"/>
<keyword evidence="4" id="KW-0548">Nucleotidyltransferase</keyword>
<keyword evidence="7" id="KW-0547">Nucleotide-binding</keyword>
<dbReference type="Gene3D" id="3.40.50.300">
    <property type="entry name" value="P-loop containing nucleotide triphosphate hydrolases"/>
    <property type="match status" value="1"/>
</dbReference>
<reference evidence="13" key="1">
    <citation type="submission" date="2018-05" db="EMBL/GenBank/DDBJ databases">
        <authorList>
            <person name="Lanie J.A."/>
            <person name="Ng W.-L."/>
            <person name="Kazmierczak K.M."/>
            <person name="Andrzejewski T.M."/>
            <person name="Davidsen T.M."/>
            <person name="Wayne K.J."/>
            <person name="Tettelin H."/>
            <person name="Glass J.I."/>
            <person name="Rusch D."/>
            <person name="Podicherti R."/>
            <person name="Tsui H.-C.T."/>
            <person name="Winkler M.E."/>
        </authorList>
    </citation>
    <scope>NUCLEOTIDE SEQUENCE</scope>
</reference>
<dbReference type="SMART" id="SM00382">
    <property type="entry name" value="AAA"/>
    <property type="match status" value="1"/>
</dbReference>
<dbReference type="NCBIfam" id="NF004046">
    <property type="entry name" value="PRK05563.1"/>
    <property type="match status" value="1"/>
</dbReference>
<dbReference type="GO" id="GO:0005524">
    <property type="term" value="F:ATP binding"/>
    <property type="evidence" value="ECO:0007669"/>
    <property type="project" value="UniProtKB-KW"/>
</dbReference>
<dbReference type="InterPro" id="IPR003593">
    <property type="entry name" value="AAA+_ATPase"/>
</dbReference>
<dbReference type="AlphaFoldDB" id="A0A382CN16"/>
<dbReference type="Pfam" id="PF12169">
    <property type="entry name" value="DNA_pol3_gamma3"/>
    <property type="match status" value="1"/>
</dbReference>
<evidence type="ECO:0000256" key="6">
    <source>
        <dbReference type="ARBA" id="ARBA00022723"/>
    </source>
</evidence>
<evidence type="ECO:0000256" key="10">
    <source>
        <dbReference type="ARBA" id="ARBA00022932"/>
    </source>
</evidence>
<dbReference type="Pfam" id="PF22608">
    <property type="entry name" value="DNAX_ATPase_lid"/>
    <property type="match status" value="1"/>
</dbReference>
<evidence type="ECO:0000256" key="4">
    <source>
        <dbReference type="ARBA" id="ARBA00022695"/>
    </source>
</evidence>
<evidence type="ECO:0000313" key="13">
    <source>
        <dbReference type="EMBL" id="SVB27445.1"/>
    </source>
</evidence>
<keyword evidence="6" id="KW-0479">Metal-binding</keyword>
<evidence type="ECO:0000256" key="7">
    <source>
        <dbReference type="ARBA" id="ARBA00022741"/>
    </source>
</evidence>
<dbReference type="InterPro" id="IPR012763">
    <property type="entry name" value="DNA_pol_III_sug/sutau_N"/>
</dbReference>
<dbReference type="InterPro" id="IPR001270">
    <property type="entry name" value="ClpA/B"/>
</dbReference>
<accession>A0A382CN16</accession>
<evidence type="ECO:0000256" key="11">
    <source>
        <dbReference type="ARBA" id="ARBA00049244"/>
    </source>
</evidence>
<dbReference type="GO" id="GO:0006261">
    <property type="term" value="P:DNA-templated DNA replication"/>
    <property type="evidence" value="ECO:0007669"/>
    <property type="project" value="TreeGrafter"/>
</dbReference>
<dbReference type="Gene3D" id="1.10.8.60">
    <property type="match status" value="1"/>
</dbReference>
<evidence type="ECO:0000259" key="12">
    <source>
        <dbReference type="SMART" id="SM00382"/>
    </source>
</evidence>
<dbReference type="SUPFAM" id="SSF48019">
    <property type="entry name" value="post-AAA+ oligomerization domain-like"/>
    <property type="match status" value="1"/>
</dbReference>
<evidence type="ECO:0000256" key="9">
    <source>
        <dbReference type="ARBA" id="ARBA00022840"/>
    </source>
</evidence>
<organism evidence="13">
    <name type="scientific">marine metagenome</name>
    <dbReference type="NCBI Taxonomy" id="408172"/>
    <lineage>
        <taxon>unclassified sequences</taxon>
        <taxon>metagenomes</taxon>
        <taxon>ecological metagenomes</taxon>
    </lineage>
</organism>
<dbReference type="CDD" id="cd18137">
    <property type="entry name" value="HLD_clamp_pol_III_gamma_tau"/>
    <property type="match status" value="1"/>
</dbReference>
<keyword evidence="3" id="KW-0808">Transferase</keyword>
<dbReference type="SUPFAM" id="SSF52540">
    <property type="entry name" value="P-loop containing nucleoside triphosphate hydrolases"/>
    <property type="match status" value="1"/>
</dbReference>
<dbReference type="Gene3D" id="1.20.272.10">
    <property type="match status" value="1"/>
</dbReference>
<dbReference type="InterPro" id="IPR050238">
    <property type="entry name" value="DNA_Rep/Repair_Clamp_Loader"/>
</dbReference>
<dbReference type="GO" id="GO:0009360">
    <property type="term" value="C:DNA polymerase III complex"/>
    <property type="evidence" value="ECO:0007669"/>
    <property type="project" value="InterPro"/>
</dbReference>
<dbReference type="InterPro" id="IPR008921">
    <property type="entry name" value="DNA_pol3_clamp-load_cplx_C"/>
</dbReference>
<evidence type="ECO:0000256" key="3">
    <source>
        <dbReference type="ARBA" id="ARBA00022679"/>
    </source>
</evidence>
<evidence type="ECO:0000256" key="1">
    <source>
        <dbReference type="ARBA" id="ARBA00006360"/>
    </source>
</evidence>
<dbReference type="EMBL" id="UINC01035281">
    <property type="protein sequence ID" value="SVB27445.1"/>
    <property type="molecule type" value="Genomic_DNA"/>
</dbReference>
<dbReference type="InterPro" id="IPR027417">
    <property type="entry name" value="P-loop_NTPase"/>
</dbReference>
<keyword evidence="8" id="KW-0862">Zinc</keyword>
<dbReference type="EC" id="2.7.7.7" evidence="2"/>
<gene>
    <name evidence="13" type="ORF">METZ01_LOCUS180299</name>
</gene>
<dbReference type="InterPro" id="IPR022754">
    <property type="entry name" value="DNA_pol_III_gamma-3"/>
</dbReference>
<comment type="similarity">
    <text evidence="1">Belongs to the DnaX/STICHEL family.</text>
</comment>
<dbReference type="PANTHER" id="PTHR11669:SF0">
    <property type="entry name" value="PROTEIN STICHEL-LIKE 2"/>
    <property type="match status" value="1"/>
</dbReference>
<dbReference type="FunFam" id="3.40.50.300:FF:000014">
    <property type="entry name" value="DNA polymerase III subunit gamma/tau"/>
    <property type="match status" value="1"/>
</dbReference>
<evidence type="ECO:0000256" key="5">
    <source>
        <dbReference type="ARBA" id="ARBA00022705"/>
    </source>
</evidence>
<dbReference type="NCBIfam" id="TIGR02397">
    <property type="entry name" value="dnaX_nterm"/>
    <property type="match status" value="1"/>
</dbReference>
<dbReference type="GO" id="GO:0003677">
    <property type="term" value="F:DNA binding"/>
    <property type="evidence" value="ECO:0007669"/>
    <property type="project" value="InterPro"/>
</dbReference>
<dbReference type="CDD" id="cd00009">
    <property type="entry name" value="AAA"/>
    <property type="match status" value="1"/>
</dbReference>
<dbReference type="FunFam" id="1.10.8.60:FF:000013">
    <property type="entry name" value="DNA polymerase III subunit gamma/tau"/>
    <property type="match status" value="1"/>
</dbReference>
<name>A0A382CN16_9ZZZZ</name>
<dbReference type="PANTHER" id="PTHR11669">
    <property type="entry name" value="REPLICATION FACTOR C / DNA POLYMERASE III GAMMA-TAU SUBUNIT"/>
    <property type="match status" value="1"/>
</dbReference>
<evidence type="ECO:0000256" key="8">
    <source>
        <dbReference type="ARBA" id="ARBA00022833"/>
    </source>
</evidence>
<sequence>MDFQVSARKWRPQKFSELIGQEHIVRTLRNAIELNKISHAYLFSGTRGVGKTTTARILAKAINCAKGPIAEPCDECDFCREIKQGNSVDVREIDGASNNGVDDVRELNETIQYAASSSRYKVYIIDEVHMLTPQAFNALLKTLEEPPQRVVFMFATTVLSKIPETILSRCQCFELKPLSHKQIVKQLEVICNQEGIKVGGLSLEKIAKTGAGSMRDAQSLLDQVIAYCGNKIENDSVEEVLGVVARTTLEKLVEHLIKRDSVKLIETVQTIITDGKDLNFLCRDLAEYLRSLMIVKLSEKPEALLDLEAGDLQVLKEQSKGFHADELQQMFSVLCRTESEMKRSSLAQMIFEMSILRLADVRPFHRIDDMIREINSLEEDNTPKKKVLTDTSINLVKDEPNNLESVELSTNRCLDSDSDWQRIKQEICKRKPVFKHYLTQCKVMAFNESKLDLGFSDLITQDQVKNSDNLQLLRDVAKFICNHEINVTLTLIDKPKISATSSSSTLTNNKKAIKPNRDKSEAEIIQDALDVFGGLVIK</sequence>
<evidence type="ECO:0000256" key="2">
    <source>
        <dbReference type="ARBA" id="ARBA00012417"/>
    </source>
</evidence>
<comment type="catalytic activity">
    <reaction evidence="11">
        <text>DNA(n) + a 2'-deoxyribonucleoside 5'-triphosphate = DNA(n+1) + diphosphate</text>
        <dbReference type="Rhea" id="RHEA:22508"/>
        <dbReference type="Rhea" id="RHEA-COMP:17339"/>
        <dbReference type="Rhea" id="RHEA-COMP:17340"/>
        <dbReference type="ChEBI" id="CHEBI:33019"/>
        <dbReference type="ChEBI" id="CHEBI:61560"/>
        <dbReference type="ChEBI" id="CHEBI:173112"/>
        <dbReference type="EC" id="2.7.7.7"/>
    </reaction>
</comment>
<protein>
    <recommendedName>
        <fullName evidence="2">DNA-directed DNA polymerase</fullName>
        <ecNumber evidence="2">2.7.7.7</ecNumber>
    </recommendedName>
</protein>
<dbReference type="InterPro" id="IPR045085">
    <property type="entry name" value="HLD_clamp_pol_III_gamma_tau"/>
</dbReference>
<dbReference type="GO" id="GO:0003887">
    <property type="term" value="F:DNA-directed DNA polymerase activity"/>
    <property type="evidence" value="ECO:0007669"/>
    <property type="project" value="UniProtKB-KW"/>
</dbReference>
<keyword evidence="10" id="KW-0239">DNA-directed DNA polymerase</keyword>
<keyword evidence="5" id="KW-0235">DNA replication</keyword>
<feature type="domain" description="AAA+ ATPase" evidence="12">
    <location>
        <begin position="37"/>
        <end position="178"/>
    </location>
</feature>
<keyword evidence="9" id="KW-0067">ATP-binding</keyword>
<dbReference type="PRINTS" id="PR00300">
    <property type="entry name" value="CLPPROTEASEA"/>
</dbReference>